<dbReference type="Proteomes" id="UP000262882">
    <property type="component" value="Unassembled WGS sequence"/>
</dbReference>
<organism evidence="1 2">
    <name type="scientific">Actinomadura spongiicola</name>
    <dbReference type="NCBI Taxonomy" id="2303421"/>
    <lineage>
        <taxon>Bacteria</taxon>
        <taxon>Bacillati</taxon>
        <taxon>Actinomycetota</taxon>
        <taxon>Actinomycetes</taxon>
        <taxon>Streptosporangiales</taxon>
        <taxon>Thermomonosporaceae</taxon>
        <taxon>Actinomadura</taxon>
    </lineage>
</organism>
<sequence length="167" mass="19194">MTGGAGDYQLRLYARYLNVRHQRHLLRLWPSPKAPMWTYQLDDEAQPIERPDRTGTETLQVTMTADQLDTLRLEVEQMALLETWSGDIDDIVEDCRQITDATEPLTATSDDVTVALTVRQWKVVLAVLEQRGPEVPKQDRARCIRQTHKVIDTQIRHRLPPGRVLGI</sequence>
<dbReference type="EMBL" id="QVNQ01000010">
    <property type="protein sequence ID" value="RFS82206.1"/>
    <property type="molecule type" value="Genomic_DNA"/>
</dbReference>
<gene>
    <name evidence="1" type="ORF">D0T12_28640</name>
</gene>
<reference evidence="1 2" key="1">
    <citation type="submission" date="2018-08" db="EMBL/GenBank/DDBJ databases">
        <title>Actinomadura spongicola sp. nov., isolated from marine sponge Leucetta chagosensis.</title>
        <authorList>
            <person name="Li L."/>
            <person name="Lin H.W."/>
        </authorList>
    </citation>
    <scope>NUCLEOTIDE SEQUENCE [LARGE SCALE GENOMIC DNA]</scope>
    <source>
        <strain evidence="1 2">LHW52907</strain>
    </source>
</reference>
<dbReference type="RefSeq" id="WP_117403368.1">
    <property type="nucleotide sequence ID" value="NZ_QVNQ01000010.1"/>
</dbReference>
<keyword evidence="2" id="KW-1185">Reference proteome</keyword>
<dbReference type="AlphaFoldDB" id="A0A372G9Y7"/>
<protein>
    <submittedName>
        <fullName evidence="1">Uncharacterized protein</fullName>
    </submittedName>
</protein>
<evidence type="ECO:0000313" key="2">
    <source>
        <dbReference type="Proteomes" id="UP000262882"/>
    </source>
</evidence>
<name>A0A372G9Y7_9ACTN</name>
<comment type="caution">
    <text evidence="1">The sequence shown here is derived from an EMBL/GenBank/DDBJ whole genome shotgun (WGS) entry which is preliminary data.</text>
</comment>
<evidence type="ECO:0000313" key="1">
    <source>
        <dbReference type="EMBL" id="RFS82206.1"/>
    </source>
</evidence>
<accession>A0A372G9Y7</accession>
<proteinExistence type="predicted"/>
<dbReference type="OrthoDB" id="4485313at2"/>